<reference evidence="1 2" key="1">
    <citation type="submission" date="2007-03" db="EMBL/GenBank/DDBJ databases">
        <authorList>
            <person name="Heidelberg J."/>
        </authorList>
    </citation>
    <scope>NUCLEOTIDE SEQUENCE [LARGE SCALE GENOMIC DNA]</scope>
    <source>
        <strain evidence="2">ATCC 39541 / Classical Ogawa 395 / O395</strain>
    </source>
</reference>
<accession>A0A0H3AFW3</accession>
<evidence type="ECO:0000313" key="1">
    <source>
        <dbReference type="EMBL" id="ABQ19169.1"/>
    </source>
</evidence>
<evidence type="ECO:0000313" key="2">
    <source>
        <dbReference type="Proteomes" id="UP000000249"/>
    </source>
</evidence>
<gene>
    <name evidence="1" type="ordered locus">VC0395_0754</name>
</gene>
<evidence type="ECO:0008006" key="3">
    <source>
        <dbReference type="Google" id="ProtNLM"/>
    </source>
</evidence>
<dbReference type="AlphaFoldDB" id="A0A0H3AFW3"/>
<dbReference type="OrthoDB" id="8594958at2"/>
<dbReference type="Proteomes" id="UP000000249">
    <property type="component" value="Chromosome 2"/>
</dbReference>
<protein>
    <recommendedName>
        <fullName evidence="3">Pullulanase</fullName>
    </recommendedName>
</protein>
<organism evidence="1 2">
    <name type="scientific">Vibrio cholerae serotype O1 (strain ATCC 39541 / Classical Ogawa 395 / O395)</name>
    <dbReference type="NCBI Taxonomy" id="345073"/>
    <lineage>
        <taxon>Bacteria</taxon>
        <taxon>Pseudomonadati</taxon>
        <taxon>Pseudomonadota</taxon>
        <taxon>Gammaproteobacteria</taxon>
        <taxon>Vibrionales</taxon>
        <taxon>Vibrionaceae</taxon>
        <taxon>Vibrio</taxon>
    </lineage>
</organism>
<dbReference type="EMBL" id="CP000626">
    <property type="protein sequence ID" value="ABQ19169.1"/>
    <property type="molecule type" value="Genomic_DNA"/>
</dbReference>
<dbReference type="KEGG" id="vcr:VC395_A0500"/>
<name>A0A0H3AFW3_VIBC3</name>
<proteinExistence type="predicted"/>
<dbReference type="eggNOG" id="ENOG5031XNK">
    <property type="taxonomic scope" value="Bacteria"/>
</dbReference>
<dbReference type="KEGG" id="vco:VC0395_0754"/>
<sequence length="117" mass="12943">MRCQPLRRALALFQSSSQSPKSQAGFEVLFSNISGDSMSTRFCEKCGKNTEHKEVMKQKPSKYGKSKREQFKAFLDGFFSSSAASLPGGVSLELTDRYVVCAICGSTTLENHGEQFQ</sequence>